<dbReference type="Pfam" id="PF17820">
    <property type="entry name" value="PDZ_6"/>
    <property type="match status" value="1"/>
</dbReference>
<keyword evidence="6 14" id="KW-0812">Transmembrane</keyword>
<name>A0ABR5IGZ7_9ACTN</name>
<evidence type="ECO:0000256" key="14">
    <source>
        <dbReference type="SAM" id="Phobius"/>
    </source>
</evidence>
<comment type="similarity">
    <text evidence="3">Belongs to the peptidase M50B family.</text>
</comment>
<gene>
    <name evidence="17" type="ORF">ABW18_00595</name>
</gene>
<dbReference type="PANTHER" id="PTHR42837:SF2">
    <property type="entry name" value="MEMBRANE METALLOPROTEASE ARASP2, CHLOROPLASTIC-RELATED"/>
    <property type="match status" value="1"/>
</dbReference>
<evidence type="ECO:0000313" key="17">
    <source>
        <dbReference type="EMBL" id="KNA93000.1"/>
    </source>
</evidence>
<keyword evidence="18" id="KW-1185">Reference proteome</keyword>
<evidence type="ECO:0000256" key="11">
    <source>
        <dbReference type="ARBA" id="ARBA00023136"/>
    </source>
</evidence>
<dbReference type="InterPro" id="IPR004387">
    <property type="entry name" value="Pept_M50_Zn"/>
</dbReference>
<keyword evidence="8" id="KW-0862">Zinc</keyword>
<dbReference type="RefSeq" id="WP_049697096.1">
    <property type="nucleotide sequence ID" value="NZ_JAQDQF010000001.1"/>
</dbReference>
<evidence type="ECO:0000256" key="12">
    <source>
        <dbReference type="ARBA" id="ARBA00032214"/>
    </source>
</evidence>
<feature type="transmembrane region" description="Helical" evidence="14">
    <location>
        <begin position="97"/>
        <end position="124"/>
    </location>
</feature>
<reference evidence="17 18" key="1">
    <citation type="submission" date="2015-05" db="EMBL/GenBank/DDBJ databases">
        <title>Draft genome sequence of the bacterium Gordonia jacobaea a new member of the Gordonia genus.</title>
        <authorList>
            <person name="Jimenez-Galisteo G."/>
            <person name="Dominguez A."/>
            <person name="Munoz E."/>
            <person name="Vinas M."/>
        </authorList>
    </citation>
    <scope>NUCLEOTIDE SEQUENCE [LARGE SCALE GENOMIC DNA]</scope>
    <source>
        <strain evidence="18">mv1</strain>
    </source>
</reference>
<organism evidence="17 18">
    <name type="scientific">Gordonia jacobaea</name>
    <dbReference type="NCBI Taxonomy" id="122202"/>
    <lineage>
        <taxon>Bacteria</taxon>
        <taxon>Bacillati</taxon>
        <taxon>Actinomycetota</taxon>
        <taxon>Actinomycetes</taxon>
        <taxon>Mycobacteriales</taxon>
        <taxon>Gordoniaceae</taxon>
        <taxon>Gordonia</taxon>
    </lineage>
</organism>
<evidence type="ECO:0000256" key="5">
    <source>
        <dbReference type="ARBA" id="ARBA00022670"/>
    </source>
</evidence>
<keyword evidence="11 14" id="KW-0472">Membrane</keyword>
<evidence type="ECO:0000313" key="18">
    <source>
        <dbReference type="Proteomes" id="UP000037247"/>
    </source>
</evidence>
<feature type="domain" description="PDZ" evidence="16">
    <location>
        <begin position="161"/>
        <end position="185"/>
    </location>
</feature>
<evidence type="ECO:0000256" key="9">
    <source>
        <dbReference type="ARBA" id="ARBA00022989"/>
    </source>
</evidence>
<dbReference type="EMBL" id="LDTZ01000013">
    <property type="protein sequence ID" value="KNA93000.1"/>
    <property type="molecule type" value="Genomic_DNA"/>
</dbReference>
<evidence type="ECO:0000256" key="4">
    <source>
        <dbReference type="ARBA" id="ARBA00019897"/>
    </source>
</evidence>
<dbReference type="CDD" id="cd06163">
    <property type="entry name" value="S2P-M50_PDZ_RseP-like"/>
    <property type="match status" value="1"/>
</dbReference>
<dbReference type="InterPro" id="IPR041489">
    <property type="entry name" value="PDZ_6"/>
</dbReference>
<keyword evidence="9 14" id="KW-1133">Transmembrane helix</keyword>
<evidence type="ECO:0000256" key="2">
    <source>
        <dbReference type="ARBA" id="ARBA00004141"/>
    </source>
</evidence>
<keyword evidence="10 17" id="KW-0482">Metalloprotease</keyword>
<keyword evidence="7" id="KW-0378">Hydrolase</keyword>
<evidence type="ECO:0000256" key="10">
    <source>
        <dbReference type="ARBA" id="ARBA00023049"/>
    </source>
</evidence>
<evidence type="ECO:0000259" key="16">
    <source>
        <dbReference type="Pfam" id="PF17820"/>
    </source>
</evidence>
<dbReference type="InterPro" id="IPR008915">
    <property type="entry name" value="Peptidase_M50"/>
</dbReference>
<feature type="transmembrane region" description="Helical" evidence="14">
    <location>
        <begin position="319"/>
        <end position="339"/>
    </location>
</feature>
<evidence type="ECO:0000256" key="6">
    <source>
        <dbReference type="ARBA" id="ARBA00022692"/>
    </source>
</evidence>
<sequence>MSFAIGVVLFAVALVLSVAWHECGHMWAAQATGMKVRRYFVGFGPTLWSTKRGETEYGIKLIPAGGFCDIAGMTPYDELADDERDRAMYRQKPWKRFVVLLAGPAQNILLGLVLVFIVAIAFGLPKIGPDANNAPVYVDKATCVAPSTDAKGEPVACSGPSPAAQAGLRSGDQVVAINGHRVDNNADLIMTTWKTSGTAQLEVLRDGKTLTLDVPVAQVQRMQRADDGSLKPITVGAIGVQLNTPPEPINHYNVATAVPGTFSFTGQLLVETFKALVSLPSKVSGLWAAVTGGERATDSPVSVYGASVMGGQTVERGQWSVFLLLLISVNLFLGLFNLVPLLPLDGGHMAIVGYEKGRDTVRRWFGKAPGGVVDYYKLMPITYAVVIVMAGFMVLTLTADIVNPIKIF</sequence>
<dbReference type="SUPFAM" id="SSF50156">
    <property type="entry name" value="PDZ domain-like"/>
    <property type="match status" value="1"/>
</dbReference>
<feature type="transmembrane region" description="Helical" evidence="14">
    <location>
        <begin position="381"/>
        <end position="402"/>
    </location>
</feature>
<dbReference type="Gene3D" id="2.30.42.10">
    <property type="match status" value="1"/>
</dbReference>
<evidence type="ECO:0000256" key="1">
    <source>
        <dbReference type="ARBA" id="ARBA00001947"/>
    </source>
</evidence>
<dbReference type="PANTHER" id="PTHR42837">
    <property type="entry name" value="REGULATOR OF SIGMA-E PROTEASE RSEP"/>
    <property type="match status" value="1"/>
</dbReference>
<evidence type="ECO:0000256" key="8">
    <source>
        <dbReference type="ARBA" id="ARBA00022833"/>
    </source>
</evidence>
<comment type="cofactor">
    <cofactor evidence="1">
        <name>Zn(2+)</name>
        <dbReference type="ChEBI" id="CHEBI:29105"/>
    </cofactor>
</comment>
<feature type="domain" description="Peptidase M50" evidence="15">
    <location>
        <begin position="10"/>
        <end position="356"/>
    </location>
</feature>
<evidence type="ECO:0000256" key="3">
    <source>
        <dbReference type="ARBA" id="ARBA00007931"/>
    </source>
</evidence>
<dbReference type="GO" id="GO:0008237">
    <property type="term" value="F:metallopeptidase activity"/>
    <property type="evidence" value="ECO:0007669"/>
    <property type="project" value="UniProtKB-KW"/>
</dbReference>
<comment type="subcellular location">
    <subcellularLocation>
        <location evidence="2">Membrane</location>
        <topology evidence="2">Multi-pass membrane protein</topology>
    </subcellularLocation>
</comment>
<evidence type="ECO:0000259" key="15">
    <source>
        <dbReference type="Pfam" id="PF02163"/>
    </source>
</evidence>
<proteinExistence type="inferred from homology"/>
<accession>A0ABR5IGZ7</accession>
<comment type="caution">
    <text evidence="17">The sequence shown here is derived from an EMBL/GenBank/DDBJ whole genome shotgun (WGS) entry which is preliminary data.</text>
</comment>
<evidence type="ECO:0000256" key="7">
    <source>
        <dbReference type="ARBA" id="ARBA00022801"/>
    </source>
</evidence>
<protein>
    <recommendedName>
        <fullName evidence="4">Zinc metalloprotease Rip1</fullName>
    </recommendedName>
    <alternativeName>
        <fullName evidence="12">S2P endopeptidase</fullName>
    </alternativeName>
    <alternativeName>
        <fullName evidence="13">Site-2-type intramembrane protease</fullName>
    </alternativeName>
</protein>
<evidence type="ECO:0000256" key="13">
    <source>
        <dbReference type="ARBA" id="ARBA00033476"/>
    </source>
</evidence>
<dbReference type="Pfam" id="PF02163">
    <property type="entry name" value="Peptidase_M50"/>
    <property type="match status" value="1"/>
</dbReference>
<keyword evidence="5" id="KW-0645">Protease</keyword>
<dbReference type="Proteomes" id="UP000037247">
    <property type="component" value="Unassembled WGS sequence"/>
</dbReference>
<dbReference type="InterPro" id="IPR036034">
    <property type="entry name" value="PDZ_sf"/>
</dbReference>